<dbReference type="STRING" id="1075090.GOAMR_11_00340"/>
<keyword evidence="1" id="KW-0812">Transmembrane</keyword>
<organism evidence="2 3">
    <name type="scientific">Gordonia amarae NBRC 15530</name>
    <dbReference type="NCBI Taxonomy" id="1075090"/>
    <lineage>
        <taxon>Bacteria</taxon>
        <taxon>Bacillati</taxon>
        <taxon>Actinomycetota</taxon>
        <taxon>Actinomycetes</taxon>
        <taxon>Mycobacteriales</taxon>
        <taxon>Gordoniaceae</taxon>
        <taxon>Gordonia</taxon>
    </lineage>
</organism>
<evidence type="ECO:0000256" key="1">
    <source>
        <dbReference type="SAM" id="Phobius"/>
    </source>
</evidence>
<accession>G7GKE9</accession>
<proteinExistence type="predicted"/>
<keyword evidence="1" id="KW-1133">Transmembrane helix</keyword>
<sequence length="57" mass="5988">MGSQVGAKWAPRGWAHGVGMNLALLSCPAVQIARRLVVIAATCTLMLLAAYQPTLLP</sequence>
<name>G7GKE9_9ACTN</name>
<reference evidence="2 3" key="1">
    <citation type="submission" date="2011-11" db="EMBL/GenBank/DDBJ databases">
        <title>Whole genome shotgun sequence of Gordonia amarae NBRC 15530.</title>
        <authorList>
            <person name="Takarada H."/>
            <person name="Hosoyama A."/>
            <person name="Tsuchikane K."/>
            <person name="Katsumata H."/>
            <person name="Yamazaki S."/>
            <person name="Fujita N."/>
        </authorList>
    </citation>
    <scope>NUCLEOTIDE SEQUENCE [LARGE SCALE GENOMIC DNA]</scope>
    <source>
        <strain evidence="2 3">NBRC 15530</strain>
    </source>
</reference>
<evidence type="ECO:0000313" key="3">
    <source>
        <dbReference type="Proteomes" id="UP000006023"/>
    </source>
</evidence>
<dbReference type="EMBL" id="BAED01000011">
    <property type="protein sequence ID" value="GAB04074.1"/>
    <property type="molecule type" value="Genomic_DNA"/>
</dbReference>
<protein>
    <submittedName>
        <fullName evidence="2">Uncharacterized protein</fullName>
    </submittedName>
</protein>
<keyword evidence="1" id="KW-0472">Membrane</keyword>
<dbReference type="AlphaFoldDB" id="G7GKE9"/>
<feature type="transmembrane region" description="Helical" evidence="1">
    <location>
        <begin position="32"/>
        <end position="51"/>
    </location>
</feature>
<keyword evidence="3" id="KW-1185">Reference proteome</keyword>
<gene>
    <name evidence="2" type="ORF">GOAMR_11_00340</name>
</gene>
<evidence type="ECO:0000313" key="2">
    <source>
        <dbReference type="EMBL" id="GAB04074.1"/>
    </source>
</evidence>
<dbReference type="Proteomes" id="UP000006023">
    <property type="component" value="Unassembled WGS sequence"/>
</dbReference>
<comment type="caution">
    <text evidence="2">The sequence shown here is derived from an EMBL/GenBank/DDBJ whole genome shotgun (WGS) entry which is preliminary data.</text>
</comment>